<accession>A0A1G7UGD5</accession>
<dbReference type="AlphaFoldDB" id="A0A1G7UGD5"/>
<organism evidence="1 2">
    <name type="scientific">Facklamia miroungae</name>
    <dbReference type="NCBI Taxonomy" id="120956"/>
    <lineage>
        <taxon>Bacteria</taxon>
        <taxon>Bacillati</taxon>
        <taxon>Bacillota</taxon>
        <taxon>Bacilli</taxon>
        <taxon>Lactobacillales</taxon>
        <taxon>Aerococcaceae</taxon>
        <taxon>Facklamia</taxon>
    </lineage>
</organism>
<sequence>MAETNRNKMLRKERESNFTAPMRSYTLTSDNPTRTDYFEIGQKGFLESKIINNKDYNLFTCMEDIATLVVISSFNVKDFTSFALYTHQITPFMIASRFGFRNLSRNYKRVLESVENLRKNKVISIVDCITGEKLKDNKKLEKHSLIKIYQDKRLSYISNIKRRKDGEEENHVFSSMRQTYFSSIVDGHQFKDNEKFYLLATYATIASRINAYKKEYNYVDDVLGPYSKFNCLLQVINYESHAKQAERAHIDRKTFGKYAKKLVDLKILNRIAVQRDNQDSKISYYYSKYYHSRQLNDFVSMCSAYFDENCVPPNYSYLKVKRIIPYQESDLTPNQLDESLEIDSNLYKVNRDGFEIISRENEKEWNKLLAEKPSFMKRFVTKDDNVNSGKIKNEEFTDAS</sequence>
<evidence type="ECO:0000313" key="1">
    <source>
        <dbReference type="EMBL" id="SDG46666.1"/>
    </source>
</evidence>
<evidence type="ECO:0000313" key="2">
    <source>
        <dbReference type="Proteomes" id="UP000199708"/>
    </source>
</evidence>
<name>A0A1G7UGD5_9LACT</name>
<proteinExistence type="predicted"/>
<dbReference type="RefSeq" id="WP_090290318.1">
    <property type="nucleotide sequence ID" value="NZ_FNCK01000010.1"/>
</dbReference>
<reference evidence="1 2" key="1">
    <citation type="submission" date="2016-10" db="EMBL/GenBank/DDBJ databases">
        <authorList>
            <person name="de Groot N.N."/>
        </authorList>
    </citation>
    <scope>NUCLEOTIDE SEQUENCE [LARGE SCALE GENOMIC DNA]</scope>
    <source>
        <strain evidence="1 2">ATCC BAA-466</strain>
    </source>
</reference>
<dbReference type="EMBL" id="FNCK01000010">
    <property type="protein sequence ID" value="SDG46666.1"/>
    <property type="molecule type" value="Genomic_DNA"/>
</dbReference>
<gene>
    <name evidence="1" type="ORF">SAMN05421791_1109</name>
</gene>
<protein>
    <submittedName>
        <fullName evidence="1">Uncharacterized protein</fullName>
    </submittedName>
</protein>
<keyword evidence="2" id="KW-1185">Reference proteome</keyword>
<dbReference type="Proteomes" id="UP000199708">
    <property type="component" value="Unassembled WGS sequence"/>
</dbReference>